<dbReference type="RefSeq" id="WP_037276183.1">
    <property type="nucleotide sequence ID" value="NZ_KN293991.1"/>
</dbReference>
<keyword evidence="3 6" id="KW-0489">Methyltransferase</keyword>
<dbReference type="PANTHER" id="PTHR31760">
    <property type="entry name" value="S-ADENOSYL-L-METHIONINE-DEPENDENT METHYLTRANSFERASES SUPERFAMILY PROTEIN"/>
    <property type="match status" value="1"/>
</dbReference>
<protein>
    <recommendedName>
        <fullName evidence="6">Ribosomal RNA small subunit methyltransferase G</fullName>
        <ecNumber evidence="6">2.1.1.170</ecNumber>
    </recommendedName>
    <alternativeName>
        <fullName evidence="6">16S rRNA 7-methylguanosine methyltransferase</fullName>
        <shortName evidence="6">16S rRNA m7G methyltransferase</shortName>
    </alternativeName>
</protein>
<keyword evidence="1 6" id="KW-0963">Cytoplasm</keyword>
<evidence type="ECO:0000313" key="8">
    <source>
        <dbReference type="Proteomes" id="UP000030021"/>
    </source>
</evidence>
<dbReference type="PATRIC" id="fig|1288298.3.peg.182"/>
<dbReference type="eggNOG" id="COG0357">
    <property type="taxonomic scope" value="Bacteria"/>
</dbReference>
<gene>
    <name evidence="6" type="primary">rsmG</name>
    <name evidence="7" type="ORF">rosmuc_00184</name>
</gene>
<name>A0A0A0HRK1_9RHOB</name>
<dbReference type="PANTHER" id="PTHR31760:SF0">
    <property type="entry name" value="S-ADENOSYL-L-METHIONINE-DEPENDENT METHYLTRANSFERASES SUPERFAMILY PROTEIN"/>
    <property type="match status" value="1"/>
</dbReference>
<dbReference type="Gene3D" id="3.40.50.150">
    <property type="entry name" value="Vaccinia Virus protein VP39"/>
    <property type="match status" value="1"/>
</dbReference>
<organism evidence="7 8">
    <name type="scientific">Roseovarius mucosus DSM 17069</name>
    <dbReference type="NCBI Taxonomy" id="1288298"/>
    <lineage>
        <taxon>Bacteria</taxon>
        <taxon>Pseudomonadati</taxon>
        <taxon>Pseudomonadota</taxon>
        <taxon>Alphaproteobacteria</taxon>
        <taxon>Rhodobacterales</taxon>
        <taxon>Roseobacteraceae</taxon>
        <taxon>Roseovarius</taxon>
    </lineage>
</organism>
<evidence type="ECO:0000256" key="1">
    <source>
        <dbReference type="ARBA" id="ARBA00022490"/>
    </source>
</evidence>
<dbReference type="PIRSF" id="PIRSF003078">
    <property type="entry name" value="GidB"/>
    <property type="match status" value="1"/>
</dbReference>
<dbReference type="NCBIfam" id="TIGR00138">
    <property type="entry name" value="rsmG_gidB"/>
    <property type="match status" value="1"/>
</dbReference>
<dbReference type="Pfam" id="PF02527">
    <property type="entry name" value="GidB"/>
    <property type="match status" value="1"/>
</dbReference>
<dbReference type="EC" id="2.1.1.170" evidence="6"/>
<dbReference type="InterPro" id="IPR003682">
    <property type="entry name" value="rRNA_ssu_MeTfrase_G"/>
</dbReference>
<dbReference type="HAMAP" id="MF_00074">
    <property type="entry name" value="16SrRNA_methyltr_G"/>
    <property type="match status" value="1"/>
</dbReference>
<feature type="binding site" evidence="6">
    <location>
        <position position="134"/>
    </location>
    <ligand>
        <name>S-adenosyl-L-methionine</name>
        <dbReference type="ChEBI" id="CHEBI:59789"/>
    </ligand>
</feature>
<comment type="catalytic activity">
    <reaction evidence="6">
        <text>guanosine(527) in 16S rRNA + S-adenosyl-L-methionine = N(7)-methylguanosine(527) in 16S rRNA + S-adenosyl-L-homocysteine</text>
        <dbReference type="Rhea" id="RHEA:42732"/>
        <dbReference type="Rhea" id="RHEA-COMP:10209"/>
        <dbReference type="Rhea" id="RHEA-COMP:10210"/>
        <dbReference type="ChEBI" id="CHEBI:57856"/>
        <dbReference type="ChEBI" id="CHEBI:59789"/>
        <dbReference type="ChEBI" id="CHEBI:74269"/>
        <dbReference type="ChEBI" id="CHEBI:74480"/>
        <dbReference type="EC" id="2.1.1.170"/>
    </reaction>
</comment>
<comment type="caution">
    <text evidence="6">Lacks conserved residue(s) required for the propagation of feature annotation.</text>
</comment>
<feature type="binding site" evidence="6">
    <location>
        <position position="66"/>
    </location>
    <ligand>
        <name>S-adenosyl-L-methionine</name>
        <dbReference type="ChEBI" id="CHEBI:59789"/>
    </ligand>
</feature>
<dbReference type="SUPFAM" id="SSF53335">
    <property type="entry name" value="S-adenosyl-L-methionine-dependent methyltransferases"/>
    <property type="match status" value="1"/>
</dbReference>
<reference evidence="7 8" key="1">
    <citation type="submission" date="2013-01" db="EMBL/GenBank/DDBJ databases">
        <authorList>
            <person name="Fiebig A."/>
            <person name="Goeker M."/>
            <person name="Klenk H.-P.P."/>
        </authorList>
    </citation>
    <scope>NUCLEOTIDE SEQUENCE [LARGE SCALE GENOMIC DNA]</scope>
    <source>
        <strain evidence="7 8">DSM 17069</strain>
    </source>
</reference>
<dbReference type="STRING" id="215743.ROSMUCSMR3_02069"/>
<dbReference type="InterPro" id="IPR029063">
    <property type="entry name" value="SAM-dependent_MTases_sf"/>
</dbReference>
<accession>A0A0A0HRK1</accession>
<dbReference type="GO" id="GO:0070043">
    <property type="term" value="F:rRNA (guanine-N7-)-methyltransferase activity"/>
    <property type="evidence" value="ECO:0007669"/>
    <property type="project" value="UniProtKB-UniRule"/>
</dbReference>
<keyword evidence="4 6" id="KW-0808">Transferase</keyword>
<feature type="binding site" evidence="6">
    <location>
        <position position="71"/>
    </location>
    <ligand>
        <name>S-adenosyl-L-methionine</name>
        <dbReference type="ChEBI" id="CHEBI:59789"/>
    </ligand>
</feature>
<dbReference type="EMBL" id="AONH01000001">
    <property type="protein sequence ID" value="KGM89591.1"/>
    <property type="molecule type" value="Genomic_DNA"/>
</dbReference>
<comment type="similarity">
    <text evidence="6">Belongs to the methyltransferase superfamily. RNA methyltransferase RsmG family.</text>
</comment>
<dbReference type="HOGENOM" id="CLU_065341_1_1_5"/>
<evidence type="ECO:0000256" key="3">
    <source>
        <dbReference type="ARBA" id="ARBA00022603"/>
    </source>
</evidence>
<dbReference type="OrthoDB" id="9808773at2"/>
<keyword evidence="2 6" id="KW-0698">rRNA processing</keyword>
<keyword evidence="5 6" id="KW-0949">S-adenosyl-L-methionine</keyword>
<feature type="binding site" evidence="6">
    <location>
        <begin position="120"/>
        <end position="121"/>
    </location>
    <ligand>
        <name>S-adenosyl-L-methionine</name>
        <dbReference type="ChEBI" id="CHEBI:59789"/>
    </ligand>
</feature>
<comment type="subcellular location">
    <subcellularLocation>
        <location evidence="6">Cytoplasm</location>
    </subcellularLocation>
</comment>
<evidence type="ECO:0000313" key="7">
    <source>
        <dbReference type="EMBL" id="KGM89591.1"/>
    </source>
</evidence>
<sequence>MTGLPDVSRETQERLEIYGDLLTKWNPRINLVSKKSLEEMWTRHFADSAQIYAMAPHPVDHWVDMGSGGGFPGLVVAILGRDRESPRRVTLIESDARKAAFLRVVIREAGLNATVLNERIEKTEPQHANVLSARALTDLNGLLAFAERHLAPDGVALFPKGVSWENELTTAERTWCFNHRLVKSATEDGPVIFAITGVSRA</sequence>
<dbReference type="GO" id="GO:0005829">
    <property type="term" value="C:cytosol"/>
    <property type="evidence" value="ECO:0007669"/>
    <property type="project" value="TreeGrafter"/>
</dbReference>
<evidence type="ECO:0000256" key="4">
    <source>
        <dbReference type="ARBA" id="ARBA00022679"/>
    </source>
</evidence>
<comment type="caution">
    <text evidence="7">The sequence shown here is derived from an EMBL/GenBank/DDBJ whole genome shotgun (WGS) entry which is preliminary data.</text>
</comment>
<proteinExistence type="inferred from homology"/>
<evidence type="ECO:0000256" key="6">
    <source>
        <dbReference type="HAMAP-Rule" id="MF_00074"/>
    </source>
</evidence>
<dbReference type="AlphaFoldDB" id="A0A0A0HRK1"/>
<dbReference type="Proteomes" id="UP000030021">
    <property type="component" value="Unassembled WGS sequence"/>
</dbReference>
<evidence type="ECO:0000256" key="5">
    <source>
        <dbReference type="ARBA" id="ARBA00022691"/>
    </source>
</evidence>
<comment type="function">
    <text evidence="6">Specifically methylates the N7 position of guanine in position 527 of 16S rRNA.</text>
</comment>
<evidence type="ECO:0000256" key="2">
    <source>
        <dbReference type="ARBA" id="ARBA00022552"/>
    </source>
</evidence>